<dbReference type="GO" id="GO:0032259">
    <property type="term" value="P:methylation"/>
    <property type="evidence" value="ECO:0007669"/>
    <property type="project" value="UniProtKB-KW"/>
</dbReference>
<dbReference type="AlphaFoldDB" id="A0A6G6J8W4"/>
<gene>
    <name evidence="2" type="ORF">G5B91_16450</name>
</gene>
<evidence type="ECO:0000313" key="2">
    <source>
        <dbReference type="EMBL" id="QIE90921.1"/>
    </source>
</evidence>
<dbReference type="EMBL" id="CP049140">
    <property type="protein sequence ID" value="QIE90921.1"/>
    <property type="molecule type" value="Genomic_DNA"/>
</dbReference>
<accession>A0A6G6J8W4</accession>
<keyword evidence="2" id="KW-0489">Methyltransferase</keyword>
<dbReference type="Gene3D" id="3.40.50.150">
    <property type="entry name" value="Vaccinia Virus protein VP39"/>
    <property type="match status" value="1"/>
</dbReference>
<organism evidence="2 3">
    <name type="scientific">Pseudomonas nitroreducens</name>
    <dbReference type="NCBI Taxonomy" id="46680"/>
    <lineage>
        <taxon>Bacteria</taxon>
        <taxon>Pseudomonadati</taxon>
        <taxon>Pseudomonadota</taxon>
        <taxon>Gammaproteobacteria</taxon>
        <taxon>Pseudomonadales</taxon>
        <taxon>Pseudomonadaceae</taxon>
        <taxon>Pseudomonas</taxon>
    </lineage>
</organism>
<evidence type="ECO:0000259" key="1">
    <source>
        <dbReference type="Pfam" id="PF13649"/>
    </source>
</evidence>
<keyword evidence="2" id="KW-0808">Transferase</keyword>
<dbReference type="Pfam" id="PF13649">
    <property type="entry name" value="Methyltransf_25"/>
    <property type="match status" value="1"/>
</dbReference>
<feature type="domain" description="Methyltransferase" evidence="1">
    <location>
        <begin position="48"/>
        <end position="136"/>
    </location>
</feature>
<reference evidence="2 3" key="1">
    <citation type="submission" date="2020-02" db="EMBL/GenBank/DDBJ databases">
        <title>Integrative conjugative elements (ICEs) and plasmids drive adaptation of Pseudomonas nitroreducens strain HBP1 to wastewater environment.</title>
        <authorList>
            <person name="Sentchilo V."/>
            <person name="Carraro N."/>
            <person name="Bertelli C."/>
            <person name="van der Meer J.R."/>
        </authorList>
    </citation>
    <scope>NUCLEOTIDE SEQUENCE [LARGE SCALE GENOMIC DNA]</scope>
    <source>
        <strain evidence="2 3">HBP1</strain>
    </source>
</reference>
<dbReference type="KEGG" id="pnt:G5B91_16450"/>
<dbReference type="SUPFAM" id="SSF53335">
    <property type="entry name" value="S-adenosyl-L-methionine-dependent methyltransferases"/>
    <property type="match status" value="1"/>
</dbReference>
<sequence length="189" mass="21357">MPPEHFDRLYRDDPDPWSFRTSWYEKRKRDLLLACLPRMRFRSGYEPACANGETGVELARRVDHLLCADYSVEAVALARQRLAGLGNVRVVRQALPEQWPQARFELIVLGELGYYLGAQAWQRTCRKAAASLAQGGVLLACHWRHPIEGCTLTGDEVHEAITLAMGFAPSVLHLEADFRLELWANEAPG</sequence>
<dbReference type="GO" id="GO:0008168">
    <property type="term" value="F:methyltransferase activity"/>
    <property type="evidence" value="ECO:0007669"/>
    <property type="project" value="UniProtKB-KW"/>
</dbReference>
<dbReference type="InterPro" id="IPR029063">
    <property type="entry name" value="SAM-dependent_MTases_sf"/>
</dbReference>
<name>A0A6G6J8W4_PSENT</name>
<evidence type="ECO:0000313" key="3">
    <source>
        <dbReference type="Proteomes" id="UP000501063"/>
    </source>
</evidence>
<protein>
    <submittedName>
        <fullName evidence="2">Methyltransferase domain-containing protein</fullName>
    </submittedName>
</protein>
<dbReference type="Proteomes" id="UP000501063">
    <property type="component" value="Chromosome"/>
</dbReference>
<dbReference type="InterPro" id="IPR041698">
    <property type="entry name" value="Methyltransf_25"/>
</dbReference>
<proteinExistence type="predicted"/>